<organism evidence="3 4">
    <name type="scientific">Nocardioides bigeumensis</name>
    <dbReference type="NCBI Taxonomy" id="433657"/>
    <lineage>
        <taxon>Bacteria</taxon>
        <taxon>Bacillati</taxon>
        <taxon>Actinomycetota</taxon>
        <taxon>Actinomycetes</taxon>
        <taxon>Propionibacteriales</taxon>
        <taxon>Nocardioidaceae</taxon>
        <taxon>Nocardioides</taxon>
    </lineage>
</organism>
<dbReference type="InterPro" id="IPR039420">
    <property type="entry name" value="WalR-like"/>
</dbReference>
<evidence type="ECO:0000313" key="3">
    <source>
        <dbReference type="EMBL" id="GAA2129840.1"/>
    </source>
</evidence>
<reference evidence="4" key="1">
    <citation type="journal article" date="2019" name="Int. J. Syst. Evol. Microbiol.">
        <title>The Global Catalogue of Microorganisms (GCM) 10K type strain sequencing project: providing services to taxonomists for standard genome sequencing and annotation.</title>
        <authorList>
            <consortium name="The Broad Institute Genomics Platform"/>
            <consortium name="The Broad Institute Genome Sequencing Center for Infectious Disease"/>
            <person name="Wu L."/>
            <person name="Ma J."/>
        </authorList>
    </citation>
    <scope>NUCLEOTIDE SEQUENCE [LARGE SCALE GENOMIC DNA]</scope>
    <source>
        <strain evidence="4">JCM 16021</strain>
    </source>
</reference>
<dbReference type="InterPro" id="IPR000792">
    <property type="entry name" value="Tscrpt_reg_LuxR_C"/>
</dbReference>
<dbReference type="Proteomes" id="UP001500575">
    <property type="component" value="Unassembled WGS sequence"/>
</dbReference>
<proteinExistence type="predicted"/>
<dbReference type="PROSITE" id="PS00622">
    <property type="entry name" value="HTH_LUXR_1"/>
    <property type="match status" value="1"/>
</dbReference>
<dbReference type="SUPFAM" id="SSF46894">
    <property type="entry name" value="C-terminal effector domain of the bipartite response regulators"/>
    <property type="match status" value="1"/>
</dbReference>
<dbReference type="Pfam" id="PF00196">
    <property type="entry name" value="GerE"/>
    <property type="match status" value="1"/>
</dbReference>
<protein>
    <recommendedName>
        <fullName evidence="2">HTH luxR-type domain-containing protein</fullName>
    </recommendedName>
</protein>
<comment type="caution">
    <text evidence="3">The sequence shown here is derived from an EMBL/GenBank/DDBJ whole genome shotgun (WGS) entry which is preliminary data.</text>
</comment>
<sequence length="539" mass="56916">MSVVDELVRARETYERGDWAAAYAVWSDVPPDEAGDLLKLALAAELRGRHAEAAETLQQAFHRAGDDLALACRAAFHLGMLFTSIGEQQLGSGWVSRAQRCLSLLGSDTVESAYVEHLLMFRSLAEDDFPAALGHADETLRIAREHGDPDIITMGMASVGRLSLYAGRVPEGLALFDEALAAVAAGEVSPLFAGHVYCVMIEGCQDVSDLGRAAAWTSALSRWAEAQPELVAFTGQCAVHRGQIFRLHGAFREAVSEYDAAVARYLREPSTSAAGLALAERGDVHRLLGDLAAAEDSYEQAADQGFEPQPGLALLWLARGQRDAATAAMRRLLSEKDDAVGRAKLLPAAVDVLLAGGDTAGSRPLVRELEQLAADFSSDALRAAAAYAAGAVELADGDPAGALPYLRTAGAGWAGLSAAYESARCRALVGRCLRALGDEESAARELTAALRTFVDLGTAPAAREVEAQLRSDPVLPDGLTAREVEVLALVATGRSNSQIAAELVLSEKTVARHLSNIFVKIGVGSRTAAAAYAFERGLA</sequence>
<evidence type="ECO:0000259" key="2">
    <source>
        <dbReference type="PROSITE" id="PS50043"/>
    </source>
</evidence>
<dbReference type="Gene3D" id="1.10.10.10">
    <property type="entry name" value="Winged helix-like DNA-binding domain superfamily/Winged helix DNA-binding domain"/>
    <property type="match status" value="1"/>
</dbReference>
<dbReference type="InterPro" id="IPR036388">
    <property type="entry name" value="WH-like_DNA-bd_sf"/>
</dbReference>
<name>A0ABP5KEB9_9ACTN</name>
<feature type="domain" description="HTH luxR-type" evidence="2">
    <location>
        <begin position="472"/>
        <end position="537"/>
    </location>
</feature>
<dbReference type="Gene3D" id="1.25.40.10">
    <property type="entry name" value="Tetratricopeptide repeat domain"/>
    <property type="match status" value="2"/>
</dbReference>
<dbReference type="PROSITE" id="PS50043">
    <property type="entry name" value="HTH_LUXR_2"/>
    <property type="match status" value="1"/>
</dbReference>
<dbReference type="PANTHER" id="PTHR43214">
    <property type="entry name" value="TWO-COMPONENT RESPONSE REGULATOR"/>
    <property type="match status" value="1"/>
</dbReference>
<dbReference type="InterPro" id="IPR016032">
    <property type="entry name" value="Sig_transdc_resp-reg_C-effctor"/>
</dbReference>
<dbReference type="EMBL" id="BAAAQQ010000013">
    <property type="protein sequence ID" value="GAA2129840.1"/>
    <property type="molecule type" value="Genomic_DNA"/>
</dbReference>
<gene>
    <name evidence="3" type="ORF">GCM10009843_31850</name>
</gene>
<dbReference type="RefSeq" id="WP_344304788.1">
    <property type="nucleotide sequence ID" value="NZ_BAAAQQ010000013.1"/>
</dbReference>
<keyword evidence="4" id="KW-1185">Reference proteome</keyword>
<dbReference type="SUPFAM" id="SSF48452">
    <property type="entry name" value="TPR-like"/>
    <property type="match status" value="2"/>
</dbReference>
<evidence type="ECO:0000256" key="1">
    <source>
        <dbReference type="ARBA" id="ARBA00023125"/>
    </source>
</evidence>
<dbReference type="SMART" id="SM00421">
    <property type="entry name" value="HTH_LUXR"/>
    <property type="match status" value="1"/>
</dbReference>
<keyword evidence="1" id="KW-0238">DNA-binding</keyword>
<dbReference type="InterPro" id="IPR011990">
    <property type="entry name" value="TPR-like_helical_dom_sf"/>
</dbReference>
<dbReference type="PRINTS" id="PR00038">
    <property type="entry name" value="HTHLUXR"/>
</dbReference>
<evidence type="ECO:0000313" key="4">
    <source>
        <dbReference type="Proteomes" id="UP001500575"/>
    </source>
</evidence>
<accession>A0ABP5KEB9</accession>
<dbReference type="CDD" id="cd06170">
    <property type="entry name" value="LuxR_C_like"/>
    <property type="match status" value="1"/>
</dbReference>